<evidence type="ECO:0000259" key="5">
    <source>
        <dbReference type="PROSITE" id="PS51123"/>
    </source>
</evidence>
<dbReference type="PRINTS" id="PR01021">
    <property type="entry name" value="OMPADOMAIN"/>
</dbReference>
<dbReference type="Proteomes" id="UP000603715">
    <property type="component" value="Unassembled WGS sequence"/>
</dbReference>
<sequence length="894" mass="100520">MAKGVKKIKVTQGKYYPKMSVPGQRVTIVAEQDVVFQVEEWLPNTSAEDKKKPVIWMRQTHDRKIILFQVPSTTGYKFYILKKFCGSYHYYIEASFSGQRDFKNNVGLYVKGWCEPKIISSKWSYQKGGGSIKNNKKVQHISYGHIVHLNLQTEGLNGNNLIIELWNQQYAKADKQICVYTDVQVIDGEVNLKIQNTYAWMAHVDNIQNLEEFYIKVKDQASGKYIKDNLGDDLHAIYLNVKNKIATTNTNVSQNQTPTKVYKPDVNSARIEPCKFEVIKFTETEVKDGAPNNTTVTVFDKGNGIKQITGKAQQKEIQRTIYYEIDSTIIDKGGEAILNNVLKFLLEHKDSIINLRGYACVIGKQNYNKGLSQRRADIVKKFFADGGLDPRRITSTGKGEVDPTDDKMGRDNVKYKNEKDYINNRRVDISFTFNEHDAQTVVYEVIAPSKPTVLDKIAVPVKKEITIDITGFETKACFRGNDKHKKESYIVDVGQAIDAGDTKKTFNTPSFNYQIYSDLSRFNIAPIQYIWPSSTTPNQYHLHVHSCRFFSNNKRTTVLINAYPDIKWELAVEFLVNVSNYKAANMPAGNIFAKHQEKSREAGYRRWRMNETGKIPISIGVGLSAEWNNGNSKRSFTNEFSDRIEAVAKLISKSITVLQDAINYAQSAAKQTAIPVGFDIRYPKFTVVGKWYLERLNNRNLLNTVGEIGFGFNPLIGAEVVIDIIGAAIALGSYATTGNPAAARLIGKFRAGLEKLGASVTFTATFYGELSIMVDALKIDAINGIDMQGKTTIGGKMGATILLAIEIGGKFNKNSKKYILDFKAAARLQGDSFFGGDFVINSDDKGLFIEPILKFSGVKITGEVEGEIGWWKSNFKIEEIVIDKSEHSLGKKYF</sequence>
<gene>
    <name evidence="6" type="ORF">IEW27_02495</name>
    <name evidence="7" type="ORF">LNP80_09795</name>
</gene>
<dbReference type="InterPro" id="IPR050330">
    <property type="entry name" value="Bact_OuterMem_StrucFunc"/>
</dbReference>
<keyword evidence="8" id="KW-1185">Reference proteome</keyword>
<organism evidence="7 9">
    <name type="scientific">Chryseobacterium muglaense</name>
    <dbReference type="NCBI Taxonomy" id="2893752"/>
    <lineage>
        <taxon>Bacteria</taxon>
        <taxon>Pseudomonadati</taxon>
        <taxon>Bacteroidota</taxon>
        <taxon>Flavobacteriia</taxon>
        <taxon>Flavobacteriales</taxon>
        <taxon>Weeksellaceae</taxon>
        <taxon>Chryseobacterium group</taxon>
        <taxon>Chryseobacterium</taxon>
    </lineage>
</organism>
<keyword evidence="3" id="KW-0998">Cell outer membrane</keyword>
<evidence type="ECO:0000313" key="6">
    <source>
        <dbReference type="EMBL" id="MBD3903465.1"/>
    </source>
</evidence>
<evidence type="ECO:0000313" key="7">
    <source>
        <dbReference type="EMBL" id="MCC9034538.1"/>
    </source>
</evidence>
<dbReference type="AlphaFoldDB" id="A0A9Q3YRS7"/>
<dbReference type="Proteomes" id="UP001107960">
    <property type="component" value="Unassembled WGS sequence"/>
</dbReference>
<evidence type="ECO:0000313" key="8">
    <source>
        <dbReference type="Proteomes" id="UP000603715"/>
    </source>
</evidence>
<reference evidence="6" key="3">
    <citation type="submission" date="2024-05" db="EMBL/GenBank/DDBJ databases">
        <title>Description of novel Chryseobacterium sp. strain C-2.</title>
        <authorList>
            <person name="Saticioglu I.B."/>
        </authorList>
    </citation>
    <scope>NUCLEOTIDE SEQUENCE</scope>
    <source>
        <strain evidence="6">C-2</strain>
    </source>
</reference>
<evidence type="ECO:0000313" key="9">
    <source>
        <dbReference type="Proteomes" id="UP001107960"/>
    </source>
</evidence>
<dbReference type="PANTHER" id="PTHR30329:SF21">
    <property type="entry name" value="LIPOPROTEIN YIAD-RELATED"/>
    <property type="match status" value="1"/>
</dbReference>
<comment type="caution">
    <text evidence="7">The sequence shown here is derived from an EMBL/GenBank/DDBJ whole genome shotgun (WGS) entry which is preliminary data.</text>
</comment>
<reference evidence="7" key="1">
    <citation type="submission" date="2021-11" db="EMBL/GenBank/DDBJ databases">
        <title>Description of novel Chryseobacterium species.</title>
        <authorList>
            <person name="Saticioglu I.B."/>
            <person name="Ay H."/>
            <person name="Altun S."/>
            <person name="Duman M."/>
        </authorList>
    </citation>
    <scope>NUCLEOTIDE SEQUENCE</scope>
    <source>
        <strain evidence="7">C-39</strain>
    </source>
</reference>
<reference evidence="8" key="2">
    <citation type="submission" date="2023-07" db="EMBL/GenBank/DDBJ databases">
        <title>Description of novel Chryseobacterium sp. strain C-2.</title>
        <authorList>
            <person name="Saticioglu I.B."/>
        </authorList>
    </citation>
    <scope>NUCLEOTIDE SEQUENCE [LARGE SCALE GENOMIC DNA]</scope>
    <source>
        <strain evidence="8">C-2</strain>
    </source>
</reference>
<dbReference type="SUPFAM" id="SSF103088">
    <property type="entry name" value="OmpA-like"/>
    <property type="match status" value="1"/>
</dbReference>
<dbReference type="PANTHER" id="PTHR30329">
    <property type="entry name" value="STATOR ELEMENT OF FLAGELLAR MOTOR COMPLEX"/>
    <property type="match status" value="1"/>
</dbReference>
<dbReference type="GO" id="GO:0009279">
    <property type="term" value="C:cell outer membrane"/>
    <property type="evidence" value="ECO:0007669"/>
    <property type="project" value="UniProtKB-SubCell"/>
</dbReference>
<dbReference type="EMBL" id="JAJJML010000001">
    <property type="protein sequence ID" value="MCC9034538.1"/>
    <property type="molecule type" value="Genomic_DNA"/>
</dbReference>
<keyword evidence="2 4" id="KW-0472">Membrane</keyword>
<dbReference type="PROSITE" id="PS51123">
    <property type="entry name" value="OMPA_2"/>
    <property type="match status" value="1"/>
</dbReference>
<dbReference type="InterPro" id="IPR006664">
    <property type="entry name" value="OMP_bac"/>
</dbReference>
<protein>
    <submittedName>
        <fullName evidence="7">OmpA family protein</fullName>
    </submittedName>
</protein>
<dbReference type="RefSeq" id="WP_191178106.1">
    <property type="nucleotide sequence ID" value="NZ_JACXXP010000002.1"/>
</dbReference>
<dbReference type="CDD" id="cd07185">
    <property type="entry name" value="OmpA_C-like"/>
    <property type="match status" value="1"/>
</dbReference>
<name>A0A9Q3YRS7_9FLAO</name>
<dbReference type="Gene3D" id="3.30.1330.60">
    <property type="entry name" value="OmpA-like domain"/>
    <property type="match status" value="1"/>
</dbReference>
<comment type="subcellular location">
    <subcellularLocation>
        <location evidence="1">Cell outer membrane</location>
    </subcellularLocation>
</comment>
<evidence type="ECO:0000256" key="2">
    <source>
        <dbReference type="ARBA" id="ARBA00023136"/>
    </source>
</evidence>
<evidence type="ECO:0000256" key="1">
    <source>
        <dbReference type="ARBA" id="ARBA00004442"/>
    </source>
</evidence>
<evidence type="ECO:0000256" key="3">
    <source>
        <dbReference type="ARBA" id="ARBA00023237"/>
    </source>
</evidence>
<evidence type="ECO:0000256" key="4">
    <source>
        <dbReference type="PROSITE-ProRule" id="PRU00473"/>
    </source>
</evidence>
<feature type="domain" description="OmpA-like" evidence="5">
    <location>
        <begin position="310"/>
        <end position="435"/>
    </location>
</feature>
<accession>A0A9Q3YRS7</accession>
<dbReference type="InterPro" id="IPR006665">
    <property type="entry name" value="OmpA-like"/>
</dbReference>
<proteinExistence type="predicted"/>
<dbReference type="Pfam" id="PF00691">
    <property type="entry name" value="OmpA"/>
    <property type="match status" value="1"/>
</dbReference>
<dbReference type="EMBL" id="JACXXP010000002">
    <property type="protein sequence ID" value="MBD3903465.1"/>
    <property type="molecule type" value="Genomic_DNA"/>
</dbReference>
<dbReference type="InterPro" id="IPR036737">
    <property type="entry name" value="OmpA-like_sf"/>
</dbReference>